<feature type="compositionally biased region" description="Basic residues" evidence="1">
    <location>
        <begin position="100"/>
        <end position="111"/>
    </location>
</feature>
<dbReference type="EMBL" id="BGZK01003053">
    <property type="protein sequence ID" value="GBP98036.1"/>
    <property type="molecule type" value="Genomic_DNA"/>
</dbReference>
<gene>
    <name evidence="2" type="ORF">EVAR_71495_1</name>
</gene>
<evidence type="ECO:0000256" key="1">
    <source>
        <dbReference type="SAM" id="MobiDB-lite"/>
    </source>
</evidence>
<feature type="region of interest" description="Disordered" evidence="1">
    <location>
        <begin position="86"/>
        <end position="111"/>
    </location>
</feature>
<name>A0A4C2ABM0_EUMVA</name>
<evidence type="ECO:0000313" key="3">
    <source>
        <dbReference type="Proteomes" id="UP000299102"/>
    </source>
</evidence>
<accession>A0A4C2ABM0</accession>
<protein>
    <submittedName>
        <fullName evidence="2">Uncharacterized protein</fullName>
    </submittedName>
</protein>
<reference evidence="2 3" key="1">
    <citation type="journal article" date="2019" name="Commun. Biol.">
        <title>The bagworm genome reveals a unique fibroin gene that provides high tensile strength.</title>
        <authorList>
            <person name="Kono N."/>
            <person name="Nakamura H."/>
            <person name="Ohtoshi R."/>
            <person name="Tomita M."/>
            <person name="Numata K."/>
            <person name="Arakawa K."/>
        </authorList>
    </citation>
    <scope>NUCLEOTIDE SEQUENCE [LARGE SCALE GENOMIC DNA]</scope>
</reference>
<organism evidence="2 3">
    <name type="scientific">Eumeta variegata</name>
    <name type="common">Bagworm moth</name>
    <name type="synonym">Eumeta japonica</name>
    <dbReference type="NCBI Taxonomy" id="151549"/>
    <lineage>
        <taxon>Eukaryota</taxon>
        <taxon>Metazoa</taxon>
        <taxon>Ecdysozoa</taxon>
        <taxon>Arthropoda</taxon>
        <taxon>Hexapoda</taxon>
        <taxon>Insecta</taxon>
        <taxon>Pterygota</taxon>
        <taxon>Neoptera</taxon>
        <taxon>Endopterygota</taxon>
        <taxon>Lepidoptera</taxon>
        <taxon>Glossata</taxon>
        <taxon>Ditrysia</taxon>
        <taxon>Tineoidea</taxon>
        <taxon>Psychidae</taxon>
        <taxon>Oiketicinae</taxon>
        <taxon>Eumeta</taxon>
    </lineage>
</organism>
<keyword evidence="3" id="KW-1185">Reference proteome</keyword>
<comment type="caution">
    <text evidence="2">The sequence shown here is derived from an EMBL/GenBank/DDBJ whole genome shotgun (WGS) entry which is preliminary data.</text>
</comment>
<proteinExistence type="predicted"/>
<dbReference type="Proteomes" id="UP000299102">
    <property type="component" value="Unassembled WGS sequence"/>
</dbReference>
<feature type="compositionally biased region" description="Pro residues" evidence="1">
    <location>
        <begin position="1"/>
        <end position="18"/>
    </location>
</feature>
<evidence type="ECO:0000313" key="2">
    <source>
        <dbReference type="EMBL" id="GBP98036.1"/>
    </source>
</evidence>
<dbReference type="AlphaFoldDB" id="A0A4C2ABM0"/>
<feature type="region of interest" description="Disordered" evidence="1">
    <location>
        <begin position="1"/>
        <end position="41"/>
    </location>
</feature>
<sequence length="111" mass="12210">MVNIPPIPPLLCSTPPPIDFGDDEDLDSMPPSLDDVEDDFGGFLIDNGIKTEEALPSPRPPSVCDLPTFSIYDGLIPLEEKELTRHIESSSLQSPDAKKMRGKQHNRGIQL</sequence>